<keyword evidence="3 5" id="KW-0378">Hydrolase</keyword>
<dbReference type="Gene3D" id="1.20.1440.100">
    <property type="entry name" value="SG protein - dephosphorylation function"/>
    <property type="match status" value="1"/>
</dbReference>
<evidence type="ECO:0000313" key="5">
    <source>
        <dbReference type="EMBL" id="XDQ80022.1"/>
    </source>
</evidence>
<dbReference type="SUPFAM" id="SSF56784">
    <property type="entry name" value="HAD-like"/>
    <property type="match status" value="1"/>
</dbReference>
<dbReference type="NCBIfam" id="TIGR01488">
    <property type="entry name" value="HAD-SF-IB"/>
    <property type="match status" value="1"/>
</dbReference>
<dbReference type="GO" id="GO:0046872">
    <property type="term" value="F:metal ion binding"/>
    <property type="evidence" value="ECO:0007669"/>
    <property type="project" value="UniProtKB-KW"/>
</dbReference>
<dbReference type="InterPro" id="IPR050582">
    <property type="entry name" value="HAD-like_SerB"/>
</dbReference>
<sequence length="224" mass="24070">MPEVPGAAAFFDVDETLVTAKTMFSFLEFHFAATGRPPAVYHRARTGLRLLSDHGLSREEVNRAYYRHYAGAEAADLTRQGEEWFRQQLAGGGFFHRPVLRALERHLAAGDRVVLVSGSFFPCLDPIARHLGAHEALGTPQLIVAGRLTGEVTHPMIGPAKAVAARGWAHTHGLDPTRCTAYGDHATDLPLLRAVGHPVAVGDDPALLAEAARPGGRHLAGVTP</sequence>
<dbReference type="NCBIfam" id="TIGR01490">
    <property type="entry name" value="HAD-SF-IB-hyp1"/>
    <property type="match status" value="1"/>
</dbReference>
<dbReference type="CDD" id="cd02612">
    <property type="entry name" value="HAD_PGPPase"/>
    <property type="match status" value="1"/>
</dbReference>
<keyword evidence="2" id="KW-0479">Metal-binding</keyword>
<gene>
    <name evidence="5" type="ORF">AB2U05_16925</name>
</gene>
<proteinExistence type="inferred from homology"/>
<dbReference type="Gene3D" id="3.40.50.1000">
    <property type="entry name" value="HAD superfamily/HAD-like"/>
    <property type="match status" value="1"/>
</dbReference>
<dbReference type="RefSeq" id="WP_045709169.1">
    <property type="nucleotide sequence ID" value="NZ_CP163445.1"/>
</dbReference>
<name>A0AB39TLF0_9ACTN</name>
<organism evidence="5">
    <name type="scientific">Streptomyces sp. Y1</name>
    <dbReference type="NCBI Taxonomy" id="3238634"/>
    <lineage>
        <taxon>Bacteria</taxon>
        <taxon>Bacillati</taxon>
        <taxon>Actinomycetota</taxon>
        <taxon>Actinomycetes</taxon>
        <taxon>Kitasatosporales</taxon>
        <taxon>Streptomycetaceae</taxon>
        <taxon>Streptomyces</taxon>
    </lineage>
</organism>
<evidence type="ECO:0000256" key="1">
    <source>
        <dbReference type="ARBA" id="ARBA00009184"/>
    </source>
</evidence>
<dbReference type="GO" id="GO:0016787">
    <property type="term" value="F:hydrolase activity"/>
    <property type="evidence" value="ECO:0007669"/>
    <property type="project" value="UniProtKB-KW"/>
</dbReference>
<evidence type="ECO:0000256" key="4">
    <source>
        <dbReference type="ARBA" id="ARBA00022842"/>
    </source>
</evidence>
<dbReference type="EMBL" id="CP163445">
    <property type="protein sequence ID" value="XDQ80022.1"/>
    <property type="molecule type" value="Genomic_DNA"/>
</dbReference>
<evidence type="ECO:0000256" key="3">
    <source>
        <dbReference type="ARBA" id="ARBA00022801"/>
    </source>
</evidence>
<dbReference type="InterPro" id="IPR006385">
    <property type="entry name" value="HAD_hydro_SerB1"/>
</dbReference>
<dbReference type="Pfam" id="PF12710">
    <property type="entry name" value="HAD"/>
    <property type="match status" value="1"/>
</dbReference>
<dbReference type="PANTHER" id="PTHR43344:SF13">
    <property type="entry name" value="PHOSPHATASE RV3661-RELATED"/>
    <property type="match status" value="1"/>
</dbReference>
<protein>
    <submittedName>
        <fullName evidence="5">HAD family hydrolase</fullName>
    </submittedName>
</protein>
<comment type="similarity">
    <text evidence="1">Belongs to the HAD-like hydrolase superfamily. SerB family.</text>
</comment>
<dbReference type="AlphaFoldDB" id="A0AB39TLF0"/>
<reference evidence="5" key="1">
    <citation type="submission" date="2024-07" db="EMBL/GenBank/DDBJ databases">
        <authorList>
            <person name="Yu S.T."/>
        </authorList>
    </citation>
    <scope>NUCLEOTIDE SEQUENCE</scope>
    <source>
        <strain evidence="5">Y1</strain>
    </source>
</reference>
<accession>A0AB39TLF0</accession>
<dbReference type="PANTHER" id="PTHR43344">
    <property type="entry name" value="PHOSPHOSERINE PHOSPHATASE"/>
    <property type="match status" value="1"/>
</dbReference>
<keyword evidence="4" id="KW-0460">Magnesium</keyword>
<dbReference type="InterPro" id="IPR023214">
    <property type="entry name" value="HAD_sf"/>
</dbReference>
<evidence type="ECO:0000256" key="2">
    <source>
        <dbReference type="ARBA" id="ARBA00022723"/>
    </source>
</evidence>
<dbReference type="InterPro" id="IPR036412">
    <property type="entry name" value="HAD-like_sf"/>
</dbReference>